<evidence type="ECO:0000313" key="3">
    <source>
        <dbReference type="EnsemblFungi" id="CEF87992"/>
    </source>
</evidence>
<dbReference type="EMBL" id="HG970334">
    <property type="protein sequence ID" value="CEF87992.1"/>
    <property type="molecule type" value="Genomic_DNA"/>
</dbReference>
<protein>
    <submittedName>
        <fullName evidence="2">Chromosome 3, complete genome</fullName>
    </submittedName>
</protein>
<accession>A0A098E308</accession>
<organism evidence="2 4">
    <name type="scientific">Gibberella zeae (strain ATCC MYA-4620 / CBS 123657 / FGSC 9075 / NRRL 31084 / PH-1)</name>
    <name type="common">Wheat head blight fungus</name>
    <name type="synonym">Fusarium graminearum</name>
    <dbReference type="NCBI Taxonomy" id="229533"/>
    <lineage>
        <taxon>Eukaryota</taxon>
        <taxon>Fungi</taxon>
        <taxon>Dikarya</taxon>
        <taxon>Ascomycota</taxon>
        <taxon>Pezizomycotina</taxon>
        <taxon>Sordariomycetes</taxon>
        <taxon>Hypocreomycetidae</taxon>
        <taxon>Hypocreales</taxon>
        <taxon>Nectriaceae</taxon>
        <taxon>Fusarium</taxon>
    </lineage>
</organism>
<reference evidence="3" key="4">
    <citation type="submission" date="2017-01" db="UniProtKB">
        <authorList>
            <consortium name="EnsemblFungi"/>
        </authorList>
    </citation>
    <scope>IDENTIFICATION</scope>
    <source>
        <strain evidence="3">PH-1 / ATCC MYA-4620 / FGSC 9075 / NRRL 31084</strain>
    </source>
</reference>
<sequence>MYRVKISLSQRSKSYKQDRGFPSKYPHGVMGARVNLKDSVFLKVAGLSLDFQGLMNLFVPVVCYIIRSSDHDKPGVSHSLNDSNGLWSA</sequence>
<reference evidence="3 4" key="1">
    <citation type="journal article" date="2007" name="Science">
        <title>The Fusarium graminearum genome reveals a link between localized polymorphism and pathogen specialization.</title>
        <authorList>
            <person name="Cuomo C.A."/>
            <person name="Gueldener U."/>
            <person name="Xu J.-R."/>
            <person name="Trail F."/>
            <person name="Turgeon B.G."/>
            <person name="Di Pietro A."/>
            <person name="Walton J.D."/>
            <person name="Ma L.-J."/>
            <person name="Baker S.E."/>
            <person name="Rep M."/>
            <person name="Adam G."/>
            <person name="Antoniw J."/>
            <person name="Baldwin T."/>
            <person name="Calvo S.E."/>
            <person name="Chang Y.-L."/>
            <person name="DeCaprio D."/>
            <person name="Gale L.R."/>
            <person name="Gnerre S."/>
            <person name="Goswami R.S."/>
            <person name="Hammond-Kosack K."/>
            <person name="Harris L.J."/>
            <person name="Hilburn K."/>
            <person name="Kennell J.C."/>
            <person name="Kroken S."/>
            <person name="Magnuson J.K."/>
            <person name="Mannhaupt G."/>
            <person name="Mauceli E.W."/>
            <person name="Mewes H.-W."/>
            <person name="Mitterbauer R."/>
            <person name="Muehlbauer G."/>
            <person name="Muensterkoetter M."/>
            <person name="Nelson D."/>
            <person name="O'Donnell K."/>
            <person name="Ouellet T."/>
            <person name="Qi W."/>
            <person name="Quesneville H."/>
            <person name="Roncero M.I.G."/>
            <person name="Seong K.-Y."/>
            <person name="Tetko I.V."/>
            <person name="Urban M."/>
            <person name="Waalwijk C."/>
            <person name="Ward T.J."/>
            <person name="Yao J."/>
            <person name="Birren B.W."/>
            <person name="Kistler H.C."/>
        </authorList>
    </citation>
    <scope>NUCLEOTIDE SEQUENCE [LARGE SCALE GENOMIC DNA]</scope>
    <source>
        <strain evidence="4">ATCC MYA-4620 / CBS 123657 / FGSC 9075 / NRRL 31084 / PH-1</strain>
        <strain evidence="3">PH-1 / ATCC MYA-4620 / FGSC 9075 / NRRL 31084</strain>
    </source>
</reference>
<feature type="region of interest" description="Disordered" evidence="1">
    <location>
        <begin position="1"/>
        <end position="20"/>
    </location>
</feature>
<accession>A0A0E0SNH9</accession>
<dbReference type="AlphaFoldDB" id="A0A098E308"/>
<name>A0A098E308_GIBZE</name>
<feature type="compositionally biased region" description="Polar residues" evidence="1">
    <location>
        <begin position="78"/>
        <end position="89"/>
    </location>
</feature>
<evidence type="ECO:0000256" key="1">
    <source>
        <dbReference type="SAM" id="MobiDB-lite"/>
    </source>
</evidence>
<keyword evidence="4" id="KW-1185">Reference proteome</keyword>
<evidence type="ECO:0000313" key="2">
    <source>
        <dbReference type="EMBL" id="CEF87992.1"/>
    </source>
</evidence>
<dbReference type="Proteomes" id="UP000070720">
    <property type="component" value="Chromosome 3"/>
</dbReference>
<reference evidence="2 4" key="3">
    <citation type="journal article" date="2015" name="BMC Genomics">
        <title>The completed genome sequence of the pathogenic ascomycete fungus Fusarium graminearum.</title>
        <authorList>
            <person name="King R."/>
            <person name="Urban M."/>
            <person name="Hammond-Kosack M.C."/>
            <person name="Hassani-Pak K."/>
            <person name="Hammond-Kosack K.E."/>
        </authorList>
    </citation>
    <scope>NUCLEOTIDE SEQUENCE [LARGE SCALE GENOMIC DNA]</scope>
    <source>
        <strain evidence="4">ATCC MYA-4620 / CBS 123657 / FGSC 9075 / NRRL 31084 / PH-1</strain>
        <strain evidence="2">PH-1</strain>
    </source>
</reference>
<dbReference type="InParanoid" id="A0A098E308"/>
<reference evidence="3 4" key="2">
    <citation type="journal article" date="2010" name="Nature">
        <title>Comparative genomics reveals mobile pathogenicity chromosomes in Fusarium.</title>
        <authorList>
            <person name="Ma L.J."/>
            <person name="van der Does H.C."/>
            <person name="Borkovich K.A."/>
            <person name="Coleman J.J."/>
            <person name="Daboussi M.J."/>
            <person name="Di Pietro A."/>
            <person name="Dufresne M."/>
            <person name="Freitag M."/>
            <person name="Grabherr M."/>
            <person name="Henrissat B."/>
            <person name="Houterman P.M."/>
            <person name="Kang S."/>
            <person name="Shim W.B."/>
            <person name="Woloshuk C."/>
            <person name="Xie X."/>
            <person name="Xu J.R."/>
            <person name="Antoniw J."/>
            <person name="Baker S.E."/>
            <person name="Bluhm B.H."/>
            <person name="Breakspear A."/>
            <person name="Brown D.W."/>
            <person name="Butchko R.A."/>
            <person name="Chapman S."/>
            <person name="Coulson R."/>
            <person name="Coutinho P.M."/>
            <person name="Danchin E.G."/>
            <person name="Diener A."/>
            <person name="Gale L.R."/>
            <person name="Gardiner D.M."/>
            <person name="Goff S."/>
            <person name="Hammond-Kosack K.E."/>
            <person name="Hilburn K."/>
            <person name="Hua-Van A."/>
            <person name="Jonkers W."/>
            <person name="Kazan K."/>
            <person name="Kodira C.D."/>
            <person name="Koehrsen M."/>
            <person name="Kumar L."/>
            <person name="Lee Y.H."/>
            <person name="Li L."/>
            <person name="Manners J.M."/>
            <person name="Miranda-Saavedra D."/>
            <person name="Mukherjee M."/>
            <person name="Park G."/>
            <person name="Park J."/>
            <person name="Park S.Y."/>
            <person name="Proctor R.H."/>
            <person name="Regev A."/>
            <person name="Ruiz-Roldan M.C."/>
            <person name="Sain D."/>
            <person name="Sakthikumar S."/>
            <person name="Sykes S."/>
            <person name="Schwartz D.C."/>
            <person name="Turgeon B.G."/>
            <person name="Wapinski I."/>
            <person name="Yoder O."/>
            <person name="Young S."/>
            <person name="Zeng Q."/>
            <person name="Zhou S."/>
            <person name="Galagan J."/>
            <person name="Cuomo C.A."/>
            <person name="Kistler H.C."/>
            <person name="Rep M."/>
        </authorList>
    </citation>
    <scope>GENOME REANNOTATION</scope>
    <source>
        <strain evidence="4">ATCC MYA-4620 / CBS 123657 / FGSC 9075 / NRRL 31084 / PH-1</strain>
        <strain evidence="3">PH-1 / ATCC MYA-4620 / FGSC 9075 / NRRL 31084</strain>
    </source>
</reference>
<evidence type="ECO:0000313" key="4">
    <source>
        <dbReference type="Proteomes" id="UP000070720"/>
    </source>
</evidence>
<gene>
    <name evidence="2" type="ORF">FGRAMPH1_01T20081</name>
</gene>
<proteinExistence type="predicted"/>
<dbReference type="VEuPathDB" id="FungiDB:FGRAMPH1_01G20081"/>
<feature type="region of interest" description="Disordered" evidence="1">
    <location>
        <begin position="70"/>
        <end position="89"/>
    </location>
</feature>
<dbReference type="EnsemblFungi" id="CEF87992">
    <property type="protein sequence ID" value="CEF87992"/>
    <property type="gene ID" value="FGRRES_15346"/>
</dbReference>